<feature type="region of interest" description="Disordered" evidence="1">
    <location>
        <begin position="186"/>
        <end position="264"/>
    </location>
</feature>
<feature type="compositionally biased region" description="Polar residues" evidence="1">
    <location>
        <begin position="55"/>
        <end position="73"/>
    </location>
</feature>
<dbReference type="EMBL" id="JAUTXT010000022">
    <property type="protein sequence ID" value="KAK3673952.1"/>
    <property type="molecule type" value="Genomic_DNA"/>
</dbReference>
<feature type="region of interest" description="Disordered" evidence="1">
    <location>
        <begin position="44"/>
        <end position="107"/>
    </location>
</feature>
<feature type="region of interest" description="Disordered" evidence="1">
    <location>
        <begin position="276"/>
        <end position="309"/>
    </location>
</feature>
<evidence type="ECO:0000256" key="1">
    <source>
        <dbReference type="SAM" id="MobiDB-lite"/>
    </source>
</evidence>
<comment type="caution">
    <text evidence="2">The sequence shown here is derived from an EMBL/GenBank/DDBJ whole genome shotgun (WGS) entry which is preliminary data.</text>
</comment>
<organism evidence="2 3">
    <name type="scientific">Recurvomyces mirabilis</name>
    <dbReference type="NCBI Taxonomy" id="574656"/>
    <lineage>
        <taxon>Eukaryota</taxon>
        <taxon>Fungi</taxon>
        <taxon>Dikarya</taxon>
        <taxon>Ascomycota</taxon>
        <taxon>Pezizomycotina</taxon>
        <taxon>Dothideomycetes</taxon>
        <taxon>Dothideomycetidae</taxon>
        <taxon>Mycosphaerellales</taxon>
        <taxon>Teratosphaeriaceae</taxon>
        <taxon>Recurvomyces</taxon>
    </lineage>
</organism>
<sequence>MRFTEDINYPPPPYMYSCTIEADAKVWQKKDGGMESIKKAFRSMFGRKKREQMESRMSTTTTKVKSPRSQATESARADPLPPTHPLVSRREAEKRLSSVPQGRRDLGVTGYRASVPAAAASDTLAIAQENIHPAIRNSPPRMEGNFVGSAITSDRRESRAPAPPPKDEGVAEAVIAAPPEAAAAAAAAAPAVSEAQPVHIESTGEPEVEPQSKAEEPPTSMEPVEPLNIVKTANPAAVADTDPAEQTTTIEPSKENVKPNGTPALALYSDDKMLVDEEHPPPAIKPIKAAPGMSATSGPLEDFPEGEFR</sequence>
<proteinExistence type="predicted"/>
<dbReference type="Proteomes" id="UP001274830">
    <property type="component" value="Unassembled WGS sequence"/>
</dbReference>
<reference evidence="2" key="1">
    <citation type="submission" date="2023-07" db="EMBL/GenBank/DDBJ databases">
        <title>Black Yeasts Isolated from many extreme environments.</title>
        <authorList>
            <person name="Coleine C."/>
            <person name="Stajich J.E."/>
            <person name="Selbmann L."/>
        </authorList>
    </citation>
    <scope>NUCLEOTIDE SEQUENCE</scope>
    <source>
        <strain evidence="2">CCFEE 5485</strain>
    </source>
</reference>
<evidence type="ECO:0000313" key="3">
    <source>
        <dbReference type="Proteomes" id="UP001274830"/>
    </source>
</evidence>
<feature type="region of interest" description="Disordered" evidence="1">
    <location>
        <begin position="134"/>
        <end position="169"/>
    </location>
</feature>
<protein>
    <submittedName>
        <fullName evidence="2">Uncharacterized protein</fullName>
    </submittedName>
</protein>
<accession>A0AAE0WLJ5</accession>
<gene>
    <name evidence="2" type="ORF">LTR78_006154</name>
</gene>
<keyword evidence="3" id="KW-1185">Reference proteome</keyword>
<evidence type="ECO:0000313" key="2">
    <source>
        <dbReference type="EMBL" id="KAK3673952.1"/>
    </source>
</evidence>
<feature type="compositionally biased region" description="Basic and acidic residues" evidence="1">
    <location>
        <begin position="153"/>
        <end position="169"/>
    </location>
</feature>
<feature type="compositionally biased region" description="Low complexity" evidence="1">
    <location>
        <begin position="186"/>
        <end position="195"/>
    </location>
</feature>
<dbReference type="AlphaFoldDB" id="A0AAE0WLJ5"/>
<name>A0AAE0WLJ5_9PEZI</name>
<feature type="compositionally biased region" description="Basic and acidic residues" evidence="1">
    <location>
        <begin position="88"/>
        <end position="106"/>
    </location>
</feature>